<dbReference type="Pfam" id="PF04674">
    <property type="entry name" value="Phi_1"/>
    <property type="match status" value="1"/>
</dbReference>
<feature type="chain" id="PRO_5045681272" evidence="4">
    <location>
        <begin position="23"/>
        <end position="312"/>
    </location>
</feature>
<evidence type="ECO:0000313" key="5">
    <source>
        <dbReference type="EMBL" id="MCS0660301.1"/>
    </source>
</evidence>
<keyword evidence="6" id="KW-1185">Reference proteome</keyword>
<keyword evidence="2" id="KW-0964">Secreted</keyword>
<organism evidence="5 6">
    <name type="scientific">Massilia terrae</name>
    <dbReference type="NCBI Taxonomy" id="1811224"/>
    <lineage>
        <taxon>Bacteria</taxon>
        <taxon>Pseudomonadati</taxon>
        <taxon>Pseudomonadota</taxon>
        <taxon>Betaproteobacteria</taxon>
        <taxon>Burkholderiales</taxon>
        <taxon>Oxalobacteraceae</taxon>
        <taxon>Telluria group</taxon>
        <taxon>Massilia</taxon>
    </lineage>
</organism>
<dbReference type="InterPro" id="IPR006766">
    <property type="entry name" value="EXORDIUM-like"/>
</dbReference>
<dbReference type="EMBL" id="JANUGU010000008">
    <property type="protein sequence ID" value="MCS0660301.1"/>
    <property type="molecule type" value="Genomic_DNA"/>
</dbReference>
<proteinExistence type="predicted"/>
<dbReference type="PANTHER" id="PTHR31279">
    <property type="entry name" value="PROTEIN EXORDIUM-LIKE 5"/>
    <property type="match status" value="1"/>
</dbReference>
<comment type="caution">
    <text evidence="5">The sequence shown here is derived from an EMBL/GenBank/DDBJ whole genome shotgun (WGS) entry which is preliminary data.</text>
</comment>
<evidence type="ECO:0000256" key="3">
    <source>
        <dbReference type="ARBA" id="ARBA00022729"/>
    </source>
</evidence>
<dbReference type="RefSeq" id="WP_258813496.1">
    <property type="nucleotide sequence ID" value="NZ_JANUGU010000008.1"/>
</dbReference>
<dbReference type="PANTHER" id="PTHR31279:SF58">
    <property type="entry name" value="PROTEIN EXORDIUM-LIKE 2"/>
    <property type="match status" value="1"/>
</dbReference>
<evidence type="ECO:0000256" key="4">
    <source>
        <dbReference type="SAM" id="SignalP"/>
    </source>
</evidence>
<keyword evidence="3 4" id="KW-0732">Signal</keyword>
<dbReference type="Proteomes" id="UP001204621">
    <property type="component" value="Unassembled WGS sequence"/>
</dbReference>
<sequence>MRLNKKLGLLVGGLVFAAVSHAGPVQVNGNSQFKPTGKGWGELDNVASANSDGQAGGAANKGTTNNLTLHTGNPMTGPIKMYYIWYGTAWDAPSQSLLTTWGNAIGGSPYFNINTTYYNHSNVHVSNSVTLAGQTSVGYTYGTNLTDANIQQIVADAINAGKVPSDTSAVYMVLTDKTVGESSGFCTQYCGWHTHGTINGADIKYAFVGNAETQCASACGATSPSVNSLPGADSMASIMSHELEEAVTDPQLNAWYSSFTGNENGDNCAWNFGTTSTASNGAKYNQTMGGKNFLIQQNWVIASTQKCLQHYP</sequence>
<protein>
    <submittedName>
        <fullName evidence="5">EXORDIUM family protein</fullName>
    </submittedName>
</protein>
<name>A0ABT2D247_9BURK</name>
<gene>
    <name evidence="5" type="ORF">NX778_19690</name>
</gene>
<comment type="subcellular location">
    <subcellularLocation>
        <location evidence="1">Secreted</location>
    </subcellularLocation>
</comment>
<feature type="signal peptide" evidence="4">
    <location>
        <begin position="1"/>
        <end position="22"/>
    </location>
</feature>
<evidence type="ECO:0000313" key="6">
    <source>
        <dbReference type="Proteomes" id="UP001204621"/>
    </source>
</evidence>
<evidence type="ECO:0000256" key="2">
    <source>
        <dbReference type="ARBA" id="ARBA00022525"/>
    </source>
</evidence>
<accession>A0ABT2D247</accession>
<reference evidence="5 6" key="1">
    <citation type="submission" date="2022-08" db="EMBL/GenBank/DDBJ databases">
        <title>Reclassification of Massilia species as members of the genera Telluria, Duganella, Pseudoduganella, Mokoshia gen. nov. and Zemynaea gen. nov. using orthogonal and non-orthogonal genome-based approaches.</title>
        <authorList>
            <person name="Bowman J.P."/>
        </authorList>
    </citation>
    <scope>NUCLEOTIDE SEQUENCE [LARGE SCALE GENOMIC DNA]</scope>
    <source>
        <strain evidence="5 6">JCM 31606</strain>
    </source>
</reference>
<evidence type="ECO:0000256" key="1">
    <source>
        <dbReference type="ARBA" id="ARBA00004613"/>
    </source>
</evidence>